<dbReference type="AlphaFoldDB" id="Q1LFG5"/>
<dbReference type="GO" id="GO:0003700">
    <property type="term" value="F:DNA-binding transcription factor activity"/>
    <property type="evidence" value="ECO:0007669"/>
    <property type="project" value="InterPro"/>
</dbReference>
<dbReference type="GO" id="GO:0005829">
    <property type="term" value="C:cytosol"/>
    <property type="evidence" value="ECO:0007669"/>
    <property type="project" value="TreeGrafter"/>
</dbReference>
<sequence>MRDMPMTSSVTINQLRHFLLVVEHGGFRPAAGEAFRSQPALSRSIKELEQRLGGALFEPGRADVTQLGAACLPYARDLIDHFDRAVGAMQRLADREEGTLAIASVPTIATQWLPELIRRYIERYPKIEIRVLDDHSRNIQAMVLAGEVDFGLCSRVGNDTRLRFQSLIKDSFGLVCRVDHPLANRRTVRWSEIASLPMIGTVAHKQIEGVPEMELLAGSHLFVSNMLSLIAMLEEGLGVTILPSLGVPSNARDLVFVPLTGPKVHRELGILSLRSRSLSPAAAPMADMLLEHALVANR</sequence>
<dbReference type="Gene3D" id="1.10.10.10">
    <property type="entry name" value="Winged helix-like DNA-binding domain superfamily/Winged helix DNA-binding domain"/>
    <property type="match status" value="1"/>
</dbReference>
<dbReference type="EMBL" id="CP000353">
    <property type="protein sequence ID" value="ABF11111.1"/>
    <property type="molecule type" value="Genomic_DNA"/>
</dbReference>
<gene>
    <name evidence="6" type="ordered locus">Rmet_4244</name>
</gene>
<dbReference type="Pfam" id="PF00126">
    <property type="entry name" value="HTH_1"/>
    <property type="match status" value="1"/>
</dbReference>
<dbReference type="InterPro" id="IPR036390">
    <property type="entry name" value="WH_DNA-bd_sf"/>
</dbReference>
<dbReference type="InterPro" id="IPR005119">
    <property type="entry name" value="LysR_subst-bd"/>
</dbReference>
<evidence type="ECO:0000313" key="7">
    <source>
        <dbReference type="Proteomes" id="UP000002429"/>
    </source>
</evidence>
<dbReference type="SUPFAM" id="SSF53850">
    <property type="entry name" value="Periplasmic binding protein-like II"/>
    <property type="match status" value="1"/>
</dbReference>
<comment type="similarity">
    <text evidence="1">Belongs to the LysR transcriptional regulatory family.</text>
</comment>
<evidence type="ECO:0000256" key="3">
    <source>
        <dbReference type="ARBA" id="ARBA00023125"/>
    </source>
</evidence>
<dbReference type="Gene3D" id="3.40.190.10">
    <property type="entry name" value="Periplasmic binding protein-like II"/>
    <property type="match status" value="2"/>
</dbReference>
<reference evidence="7" key="1">
    <citation type="journal article" date="2010" name="PLoS ONE">
        <title>The complete genome sequence of Cupriavidus metallidurans strain CH34, a master survivalist in harsh and anthropogenic environments.</title>
        <authorList>
            <person name="Janssen P.J."/>
            <person name="Van Houdt R."/>
            <person name="Moors H."/>
            <person name="Monsieurs P."/>
            <person name="Morin N."/>
            <person name="Michaux A."/>
            <person name="Benotmane M.A."/>
            <person name="Leys N."/>
            <person name="Vallaeys T."/>
            <person name="Lapidus A."/>
            <person name="Monchy S."/>
            <person name="Medigue C."/>
            <person name="Taghavi S."/>
            <person name="McCorkle S."/>
            <person name="Dunn J."/>
            <person name="van der Lelie D."/>
            <person name="Mergeay M."/>
        </authorList>
    </citation>
    <scope>NUCLEOTIDE SEQUENCE [LARGE SCALE GENOMIC DNA]</scope>
    <source>
        <strain evidence="7">ATCC 43123 / DSM 2839 / NBRC 102507 / CH34</strain>
    </source>
</reference>
<evidence type="ECO:0000313" key="6">
    <source>
        <dbReference type="EMBL" id="ABF11111.1"/>
    </source>
</evidence>
<protein>
    <submittedName>
        <fullName evidence="6">Transcriptional regulator of the LysR family</fullName>
    </submittedName>
</protein>
<evidence type="ECO:0000259" key="5">
    <source>
        <dbReference type="PROSITE" id="PS50931"/>
    </source>
</evidence>
<organism evidence="6 7">
    <name type="scientific">Cupriavidus metallidurans (strain ATCC 43123 / DSM 2839 / NBRC 102507 / CH34)</name>
    <name type="common">Ralstonia metallidurans</name>
    <dbReference type="NCBI Taxonomy" id="266264"/>
    <lineage>
        <taxon>Bacteria</taxon>
        <taxon>Pseudomonadati</taxon>
        <taxon>Pseudomonadota</taxon>
        <taxon>Betaproteobacteria</taxon>
        <taxon>Burkholderiales</taxon>
        <taxon>Burkholderiaceae</taxon>
        <taxon>Cupriavidus</taxon>
    </lineage>
</organism>
<keyword evidence="2" id="KW-0805">Transcription regulation</keyword>
<evidence type="ECO:0000256" key="1">
    <source>
        <dbReference type="ARBA" id="ARBA00009437"/>
    </source>
</evidence>
<dbReference type="GO" id="GO:0003677">
    <property type="term" value="F:DNA binding"/>
    <property type="evidence" value="ECO:0007669"/>
    <property type="project" value="UniProtKB-KW"/>
</dbReference>
<dbReference type="InterPro" id="IPR036388">
    <property type="entry name" value="WH-like_DNA-bd_sf"/>
</dbReference>
<keyword evidence="6" id="KW-0614">Plasmid</keyword>
<feature type="domain" description="HTH lysR-type" evidence="5">
    <location>
        <begin position="10"/>
        <end position="67"/>
    </location>
</feature>
<dbReference type="Pfam" id="PF03466">
    <property type="entry name" value="LysR_substrate"/>
    <property type="match status" value="1"/>
</dbReference>
<dbReference type="InterPro" id="IPR050950">
    <property type="entry name" value="HTH-type_LysR_regulators"/>
</dbReference>
<evidence type="ECO:0000256" key="2">
    <source>
        <dbReference type="ARBA" id="ARBA00023015"/>
    </source>
</evidence>
<geneLocation type="plasmid" evidence="6 7">
    <name>megaplasmid</name>
</geneLocation>
<dbReference type="KEGG" id="rme:Rmet_4244"/>
<evidence type="ECO:0000256" key="4">
    <source>
        <dbReference type="ARBA" id="ARBA00023163"/>
    </source>
</evidence>
<dbReference type="PROSITE" id="PS50931">
    <property type="entry name" value="HTH_LYSR"/>
    <property type="match status" value="1"/>
</dbReference>
<dbReference type="PANTHER" id="PTHR30419">
    <property type="entry name" value="HTH-TYPE TRANSCRIPTIONAL REGULATOR YBHD"/>
    <property type="match status" value="1"/>
</dbReference>
<dbReference type="Proteomes" id="UP000002429">
    <property type="component" value="Plasmid megaplasmid"/>
</dbReference>
<dbReference type="eggNOG" id="COG0583">
    <property type="taxonomic scope" value="Bacteria"/>
</dbReference>
<accession>Q1LFG5</accession>
<keyword evidence="4" id="KW-0804">Transcription</keyword>
<keyword evidence="3" id="KW-0238">DNA-binding</keyword>
<dbReference type="HOGENOM" id="CLU_039613_6_0_4"/>
<proteinExistence type="inferred from homology"/>
<dbReference type="SUPFAM" id="SSF46785">
    <property type="entry name" value="Winged helix' DNA-binding domain"/>
    <property type="match status" value="1"/>
</dbReference>
<keyword evidence="7" id="KW-1185">Reference proteome</keyword>
<dbReference type="PANTHER" id="PTHR30419:SF8">
    <property type="entry name" value="NITROGEN ASSIMILATION TRANSCRIPTIONAL ACTIVATOR-RELATED"/>
    <property type="match status" value="1"/>
</dbReference>
<dbReference type="InterPro" id="IPR000847">
    <property type="entry name" value="LysR_HTH_N"/>
</dbReference>
<dbReference type="CDD" id="cd08440">
    <property type="entry name" value="PBP2_LTTR_like_4"/>
    <property type="match status" value="1"/>
</dbReference>
<name>Q1LFG5_CUPMC</name>